<dbReference type="CDD" id="cd13690">
    <property type="entry name" value="PBP2_GluB"/>
    <property type="match status" value="1"/>
</dbReference>
<dbReference type="AlphaFoldDB" id="A0A7W5P6H2"/>
<comment type="caution">
    <text evidence="6">The sequence shown here is derived from an EMBL/GenBank/DDBJ whole genome shotgun (WGS) entry which is preliminary data.</text>
</comment>
<sequence>MNAQRTRRAGRIALATVGSALLVTTLAACGGTAEPNASPSLVPGASSGGKLTIGIPVDEPGIGMKDGDTYTGFDVETATYVAKALGVPAENITFVEAEGDTRQQLLTSGGADLIVSTFSITDERKQVVDFAGPYFDAEQDLLVRRNEEDITGPGTLNGRNLCTVAGTTSADNILKDHRGKVTLLEKPRYSECVAALAASEVDAVTTDDVILAGFAAEPQYKGKLRLVGRGFSKESYGIGVKKGDTEMVTKVNAALKEYVADGSWKAALKKTVGPSGYDLPSPPEID</sequence>
<evidence type="ECO:0000259" key="5">
    <source>
        <dbReference type="SMART" id="SM00062"/>
    </source>
</evidence>
<keyword evidence="7" id="KW-1185">Reference proteome</keyword>
<evidence type="ECO:0000256" key="1">
    <source>
        <dbReference type="ARBA" id="ARBA00010333"/>
    </source>
</evidence>
<dbReference type="SMART" id="SM00062">
    <property type="entry name" value="PBPb"/>
    <property type="match status" value="1"/>
</dbReference>
<gene>
    <name evidence="6" type="ORF">FHX39_000795</name>
</gene>
<comment type="similarity">
    <text evidence="1">Belongs to the bacterial solute-binding protein 3 family.</text>
</comment>
<dbReference type="Proteomes" id="UP000565572">
    <property type="component" value="Unassembled WGS sequence"/>
</dbReference>
<protein>
    <submittedName>
        <fullName evidence="6">Glutamate transport system substrate-binding protein</fullName>
    </submittedName>
</protein>
<dbReference type="GO" id="GO:0006865">
    <property type="term" value="P:amino acid transport"/>
    <property type="evidence" value="ECO:0007669"/>
    <property type="project" value="TreeGrafter"/>
</dbReference>
<evidence type="ECO:0000256" key="3">
    <source>
        <dbReference type="ARBA" id="ARBA00022729"/>
    </source>
</evidence>
<dbReference type="InterPro" id="IPR051455">
    <property type="entry name" value="Bact_solute-bind_prot3"/>
</dbReference>
<proteinExistence type="inferred from homology"/>
<organism evidence="6 7">
    <name type="scientific">Microlunatus antarcticus</name>
    <dbReference type="NCBI Taxonomy" id="53388"/>
    <lineage>
        <taxon>Bacteria</taxon>
        <taxon>Bacillati</taxon>
        <taxon>Actinomycetota</taxon>
        <taxon>Actinomycetes</taxon>
        <taxon>Propionibacteriales</taxon>
        <taxon>Propionibacteriaceae</taxon>
        <taxon>Microlunatus</taxon>
    </lineage>
</organism>
<feature type="signal peptide" evidence="4">
    <location>
        <begin position="1"/>
        <end position="28"/>
    </location>
</feature>
<keyword evidence="3 4" id="KW-0732">Signal</keyword>
<keyword evidence="2" id="KW-0813">Transport</keyword>
<accession>A0A7W5P6H2</accession>
<name>A0A7W5P6H2_9ACTN</name>
<evidence type="ECO:0000256" key="2">
    <source>
        <dbReference type="ARBA" id="ARBA00022448"/>
    </source>
</evidence>
<feature type="domain" description="Solute-binding protein family 3/N-terminal" evidence="5">
    <location>
        <begin position="50"/>
        <end position="275"/>
    </location>
</feature>
<dbReference type="RefSeq" id="WP_332836655.1">
    <property type="nucleotide sequence ID" value="NZ_JACHZG010000001.1"/>
</dbReference>
<dbReference type="SUPFAM" id="SSF53850">
    <property type="entry name" value="Periplasmic binding protein-like II"/>
    <property type="match status" value="1"/>
</dbReference>
<dbReference type="InterPro" id="IPR001638">
    <property type="entry name" value="Solute-binding_3/MltF_N"/>
</dbReference>
<dbReference type="PANTHER" id="PTHR30085">
    <property type="entry name" value="AMINO ACID ABC TRANSPORTER PERMEASE"/>
    <property type="match status" value="1"/>
</dbReference>
<dbReference type="GO" id="GO:0030288">
    <property type="term" value="C:outer membrane-bounded periplasmic space"/>
    <property type="evidence" value="ECO:0007669"/>
    <property type="project" value="TreeGrafter"/>
</dbReference>
<reference evidence="6 7" key="1">
    <citation type="submission" date="2020-08" db="EMBL/GenBank/DDBJ databases">
        <title>Sequencing the genomes of 1000 actinobacteria strains.</title>
        <authorList>
            <person name="Klenk H.-P."/>
        </authorList>
    </citation>
    <scope>NUCLEOTIDE SEQUENCE [LARGE SCALE GENOMIC DNA]</scope>
    <source>
        <strain evidence="6 7">DSM 11053</strain>
    </source>
</reference>
<evidence type="ECO:0000256" key="4">
    <source>
        <dbReference type="SAM" id="SignalP"/>
    </source>
</evidence>
<dbReference type="Pfam" id="PF00497">
    <property type="entry name" value="SBP_bac_3"/>
    <property type="match status" value="1"/>
</dbReference>
<evidence type="ECO:0000313" key="7">
    <source>
        <dbReference type="Proteomes" id="UP000565572"/>
    </source>
</evidence>
<dbReference type="PANTHER" id="PTHR30085:SF6">
    <property type="entry name" value="ABC TRANSPORTER GLUTAMINE-BINDING PROTEIN GLNH"/>
    <property type="match status" value="1"/>
</dbReference>
<dbReference type="Gene3D" id="3.40.190.10">
    <property type="entry name" value="Periplasmic binding protein-like II"/>
    <property type="match status" value="2"/>
</dbReference>
<evidence type="ECO:0000313" key="6">
    <source>
        <dbReference type="EMBL" id="MBB3325851.1"/>
    </source>
</evidence>
<dbReference type="PROSITE" id="PS51257">
    <property type="entry name" value="PROKAR_LIPOPROTEIN"/>
    <property type="match status" value="1"/>
</dbReference>
<dbReference type="EMBL" id="JACHZG010000001">
    <property type="protein sequence ID" value="MBB3325851.1"/>
    <property type="molecule type" value="Genomic_DNA"/>
</dbReference>
<feature type="chain" id="PRO_5038678493" evidence="4">
    <location>
        <begin position="29"/>
        <end position="286"/>
    </location>
</feature>
<dbReference type="GO" id="GO:0005576">
    <property type="term" value="C:extracellular region"/>
    <property type="evidence" value="ECO:0007669"/>
    <property type="project" value="TreeGrafter"/>
</dbReference>